<evidence type="ECO:0000313" key="2">
    <source>
        <dbReference type="Proteomes" id="UP000028492"/>
    </source>
</evidence>
<proteinExistence type="predicted"/>
<dbReference type="HOGENOM" id="CLU_1954989_0_0_11"/>
<sequence length="128" mass="14129">MTTLLDRPRHNPVLDRGLYARLLAWLDQRTARARRRRRASLARRLTLRAARMPGHWVPATDVKVGEVILEAASGPRYGTGERVLHATPAAAEGVVEISTDTAEHDLPACDWVRLAQTSTASGSGRMPR</sequence>
<reference evidence="1 2" key="1">
    <citation type="journal article" date="2014" name="J. Biotechnol.">
        <title>Complete genome sequence of the actinobacterium Amycolatopsis japonica MG417-CF17(T) (=DSM 44213T) producing (S,S)-N,N'-ethylenediaminedisuccinic acid.</title>
        <authorList>
            <person name="Stegmann E."/>
            <person name="Albersmeier A."/>
            <person name="Spohn M."/>
            <person name="Gert H."/>
            <person name="Weber T."/>
            <person name="Wohlleben W."/>
            <person name="Kalinowski J."/>
            <person name="Ruckert C."/>
        </authorList>
    </citation>
    <scope>NUCLEOTIDE SEQUENCE [LARGE SCALE GENOMIC DNA]</scope>
    <source>
        <strain evidence="2">MG417-CF17 (DSM 44213)</strain>
        <plasmid evidence="1">pAmyja1</plasmid>
    </source>
</reference>
<evidence type="ECO:0000313" key="1">
    <source>
        <dbReference type="EMBL" id="AIG81306.1"/>
    </source>
</evidence>
<dbReference type="KEGG" id="aja:AJAP_42695"/>
<protein>
    <submittedName>
        <fullName evidence="1">Uncharacterized protein</fullName>
    </submittedName>
</protein>
<keyword evidence="1" id="KW-0614">Plasmid</keyword>
<accession>A0A075VAE2</accession>
<dbReference type="Proteomes" id="UP000028492">
    <property type="component" value="Plasmid pAmyja1"/>
</dbReference>
<dbReference type="AlphaFoldDB" id="A0A075VAE2"/>
<keyword evidence="2" id="KW-1185">Reference proteome</keyword>
<name>A0A075VAE2_9PSEU</name>
<geneLocation type="plasmid" evidence="1 2">
    <name>pAmyja1</name>
</geneLocation>
<gene>
    <name evidence="1" type="ORF">AJAP_42695</name>
</gene>
<dbReference type="RefSeq" id="WP_040133684.1">
    <property type="nucleotide sequence ID" value="NZ_CP008954.1"/>
</dbReference>
<organism evidence="1 2">
    <name type="scientific">Amycolatopsis japonica</name>
    <dbReference type="NCBI Taxonomy" id="208439"/>
    <lineage>
        <taxon>Bacteria</taxon>
        <taxon>Bacillati</taxon>
        <taxon>Actinomycetota</taxon>
        <taxon>Actinomycetes</taxon>
        <taxon>Pseudonocardiales</taxon>
        <taxon>Pseudonocardiaceae</taxon>
        <taxon>Amycolatopsis</taxon>
        <taxon>Amycolatopsis japonica group</taxon>
    </lineage>
</organism>
<dbReference type="EMBL" id="CP008954">
    <property type="protein sequence ID" value="AIG81306.1"/>
    <property type="molecule type" value="Genomic_DNA"/>
</dbReference>